<dbReference type="STRING" id="101091.A0A1C7NKL7"/>
<comment type="caution">
    <text evidence="2">The sequence shown here is derived from an EMBL/GenBank/DDBJ whole genome shotgun (WGS) entry which is preliminary data.</text>
</comment>
<feature type="region of interest" description="Disordered" evidence="1">
    <location>
        <begin position="65"/>
        <end position="134"/>
    </location>
</feature>
<protein>
    <submittedName>
        <fullName evidence="2">Uncharacterized protein</fullName>
    </submittedName>
</protein>
<keyword evidence="3" id="KW-1185">Reference proteome</keyword>
<evidence type="ECO:0000313" key="3">
    <source>
        <dbReference type="Proteomes" id="UP000093000"/>
    </source>
</evidence>
<feature type="compositionally biased region" description="Polar residues" evidence="1">
    <location>
        <begin position="65"/>
        <end position="75"/>
    </location>
</feature>
<dbReference type="EMBL" id="LUGH01000195">
    <property type="protein sequence ID" value="OBZ87824.1"/>
    <property type="molecule type" value="Genomic_DNA"/>
</dbReference>
<name>A0A1C7NKL7_9FUNG</name>
<dbReference type="OrthoDB" id="2391872at2759"/>
<reference evidence="2 3" key="1">
    <citation type="submission" date="2016-03" db="EMBL/GenBank/DDBJ databases">
        <title>Choanephora cucurbitarum.</title>
        <authorList>
            <person name="Min B."/>
            <person name="Park H."/>
            <person name="Park J.-H."/>
            <person name="Shin H.-D."/>
            <person name="Choi I.-G."/>
        </authorList>
    </citation>
    <scope>NUCLEOTIDE SEQUENCE [LARGE SCALE GENOMIC DNA]</scope>
    <source>
        <strain evidence="2 3">KUS-F28377</strain>
    </source>
</reference>
<dbReference type="AlphaFoldDB" id="A0A1C7NKL7"/>
<dbReference type="Proteomes" id="UP000093000">
    <property type="component" value="Unassembled WGS sequence"/>
</dbReference>
<accession>A0A1C7NKL7</accession>
<dbReference type="InParanoid" id="A0A1C7NKL7"/>
<evidence type="ECO:0000256" key="1">
    <source>
        <dbReference type="SAM" id="MobiDB-lite"/>
    </source>
</evidence>
<feature type="region of interest" description="Disordered" evidence="1">
    <location>
        <begin position="28"/>
        <end position="51"/>
    </location>
</feature>
<organism evidence="2 3">
    <name type="scientific">Choanephora cucurbitarum</name>
    <dbReference type="NCBI Taxonomy" id="101091"/>
    <lineage>
        <taxon>Eukaryota</taxon>
        <taxon>Fungi</taxon>
        <taxon>Fungi incertae sedis</taxon>
        <taxon>Mucoromycota</taxon>
        <taxon>Mucoromycotina</taxon>
        <taxon>Mucoromycetes</taxon>
        <taxon>Mucorales</taxon>
        <taxon>Mucorineae</taxon>
        <taxon>Choanephoraceae</taxon>
        <taxon>Choanephoroideae</taxon>
        <taxon>Choanephora</taxon>
    </lineage>
</organism>
<evidence type="ECO:0000313" key="2">
    <source>
        <dbReference type="EMBL" id="OBZ87824.1"/>
    </source>
</evidence>
<gene>
    <name evidence="2" type="ORF">A0J61_04134</name>
</gene>
<sequence>MLRATTNNLIRNSQWKNQTVNCFRNYATSDDSKKQEPLSQRLGGTGRGRILDGATDPFAAFLANAKSTRQRNGNFTPRPRKQKQTNNDQFADAEETQKQPHQNKFNKQKKQDNDRRGSKKMNIRRSAPQEVRTRRATTFIDKDIDWSSFEGAQLNTVQVEQTDDDHQLVLKDMQGDYDRYLGVGTDIKWSDVIEGSAVNNLVGSNSTFDIQQKTAFLAAVSKATGGSQTIKK</sequence>
<proteinExistence type="predicted"/>